<reference evidence="7 8" key="1">
    <citation type="submission" date="2024-03" db="EMBL/GenBank/DDBJ databases">
        <title>Human intestinal bacterial collection.</title>
        <authorList>
            <person name="Pauvert C."/>
            <person name="Hitch T.C.A."/>
            <person name="Clavel T."/>
        </authorList>
    </citation>
    <scope>NUCLEOTIDE SEQUENCE [LARGE SCALE GENOMIC DNA]</scope>
    <source>
        <strain evidence="7 8">CLA-KB-H122</strain>
    </source>
</reference>
<dbReference type="SMART" id="SM00857">
    <property type="entry name" value="Resolvase"/>
    <property type="match status" value="1"/>
</dbReference>
<dbReference type="PANTHER" id="PTHR30461">
    <property type="entry name" value="DNA-INVERTASE FROM LAMBDOID PROPHAGE"/>
    <property type="match status" value="1"/>
</dbReference>
<feature type="active site" description="O-(5'-phospho-DNA)-serine intermediate" evidence="5">
    <location>
        <position position="9"/>
    </location>
</feature>
<dbReference type="InterPro" id="IPR009057">
    <property type="entry name" value="Homeodomain-like_sf"/>
</dbReference>
<dbReference type="CDD" id="cd03768">
    <property type="entry name" value="SR_ResInv"/>
    <property type="match status" value="1"/>
</dbReference>
<name>A0ABV1GXX2_9BACT</name>
<sequence length="231" mass="26855">MIVAYLRVSTEKQTLANQQNEIPKFADSRNLHVDRWVTEIVSGKKKGRERKLGTLLRRMKRGDTMIVTELSRLSRTLTDIMAIVGELLKKEVCLYSTKDHYAFDDTINSKVLCFAFGLVAEIERNLISMRTQEALALRREQGIVLGRRKGSYTKLQQLIDDRREIVSMMNRGHSVAAICRQYGVARNTFDRFRKQYIYSIMRGQRKRWRVNGNVAEPKEKTITDHTETVEL</sequence>
<dbReference type="Proteomes" id="UP001460202">
    <property type="component" value="Unassembled WGS sequence"/>
</dbReference>
<feature type="domain" description="Resolvase/invertase-type recombinase catalytic" evidence="6">
    <location>
        <begin position="1"/>
        <end position="142"/>
    </location>
</feature>
<evidence type="ECO:0000256" key="5">
    <source>
        <dbReference type="PROSITE-ProRule" id="PRU10137"/>
    </source>
</evidence>
<proteinExistence type="inferred from homology"/>
<evidence type="ECO:0000256" key="4">
    <source>
        <dbReference type="ARBA" id="ARBA00023172"/>
    </source>
</evidence>
<comment type="caution">
    <text evidence="7">The sequence shown here is derived from an EMBL/GenBank/DDBJ whole genome shotgun (WGS) entry which is preliminary data.</text>
</comment>
<evidence type="ECO:0000313" key="7">
    <source>
        <dbReference type="EMBL" id="MEQ2545269.1"/>
    </source>
</evidence>
<dbReference type="Pfam" id="PF13518">
    <property type="entry name" value="HTH_28"/>
    <property type="match status" value="1"/>
</dbReference>
<dbReference type="SUPFAM" id="SSF46689">
    <property type="entry name" value="Homeodomain-like"/>
    <property type="match status" value="1"/>
</dbReference>
<protein>
    <submittedName>
        <fullName evidence="7">Recombinase family protein</fullName>
    </submittedName>
</protein>
<keyword evidence="4" id="KW-0233">DNA recombination</keyword>
<dbReference type="InterPro" id="IPR006119">
    <property type="entry name" value="Resolv_N"/>
</dbReference>
<comment type="similarity">
    <text evidence="1">Belongs to the site-specific recombinase resolvase family.</text>
</comment>
<evidence type="ECO:0000259" key="6">
    <source>
        <dbReference type="PROSITE" id="PS51736"/>
    </source>
</evidence>
<dbReference type="InterPro" id="IPR036162">
    <property type="entry name" value="Resolvase-like_N_sf"/>
</dbReference>
<dbReference type="PROSITE" id="PS51736">
    <property type="entry name" value="RECOMBINASES_3"/>
    <property type="match status" value="1"/>
</dbReference>
<keyword evidence="8" id="KW-1185">Reference proteome</keyword>
<evidence type="ECO:0000256" key="3">
    <source>
        <dbReference type="ARBA" id="ARBA00023125"/>
    </source>
</evidence>
<dbReference type="EMBL" id="JBBMFL010000011">
    <property type="protein sequence ID" value="MEQ2545269.1"/>
    <property type="molecule type" value="Genomic_DNA"/>
</dbReference>
<dbReference type="PANTHER" id="PTHR30461:SF19">
    <property type="entry name" value="SITE-SPECIFIC RECOMBINASE RESOLVASE FAMILY"/>
    <property type="match status" value="1"/>
</dbReference>
<evidence type="ECO:0000313" key="8">
    <source>
        <dbReference type="Proteomes" id="UP001460202"/>
    </source>
</evidence>
<gene>
    <name evidence="7" type="ORF">WMO46_09950</name>
</gene>
<dbReference type="InterPro" id="IPR055247">
    <property type="entry name" value="InsJ-like_HTH"/>
</dbReference>
<dbReference type="RefSeq" id="WP_349094291.1">
    <property type="nucleotide sequence ID" value="NZ_JBBMFL010000011.1"/>
</dbReference>
<evidence type="ECO:0000256" key="2">
    <source>
        <dbReference type="ARBA" id="ARBA00022908"/>
    </source>
</evidence>
<dbReference type="InterPro" id="IPR006118">
    <property type="entry name" value="Recombinase_CS"/>
</dbReference>
<accession>A0ABV1GXX2</accession>
<dbReference type="Pfam" id="PF00239">
    <property type="entry name" value="Resolvase"/>
    <property type="match status" value="1"/>
</dbReference>
<keyword evidence="2" id="KW-0229">DNA integration</keyword>
<dbReference type="Gene3D" id="3.40.50.1390">
    <property type="entry name" value="Resolvase, N-terminal catalytic domain"/>
    <property type="match status" value="1"/>
</dbReference>
<dbReference type="PROSITE" id="PS00397">
    <property type="entry name" value="RECOMBINASES_1"/>
    <property type="match status" value="1"/>
</dbReference>
<evidence type="ECO:0000256" key="1">
    <source>
        <dbReference type="ARBA" id="ARBA00009913"/>
    </source>
</evidence>
<keyword evidence="3" id="KW-0238">DNA-binding</keyword>
<organism evidence="7 8">
    <name type="scientific">Alistipes intestinihominis</name>
    <dbReference type="NCBI Taxonomy" id="3133172"/>
    <lineage>
        <taxon>Bacteria</taxon>
        <taxon>Pseudomonadati</taxon>
        <taxon>Bacteroidota</taxon>
        <taxon>Bacteroidia</taxon>
        <taxon>Bacteroidales</taxon>
        <taxon>Rikenellaceae</taxon>
        <taxon>Alistipes</taxon>
    </lineage>
</organism>
<dbReference type="SUPFAM" id="SSF53041">
    <property type="entry name" value="Resolvase-like"/>
    <property type="match status" value="1"/>
</dbReference>
<dbReference type="InterPro" id="IPR050639">
    <property type="entry name" value="SSR_resolvase"/>
</dbReference>